<feature type="compositionally biased region" description="Basic and acidic residues" evidence="1">
    <location>
        <begin position="1"/>
        <end position="19"/>
    </location>
</feature>
<dbReference type="AlphaFoldDB" id="A0A438IVI5"/>
<proteinExistence type="predicted"/>
<evidence type="ECO:0000313" key="2">
    <source>
        <dbReference type="EMBL" id="RVX00759.1"/>
    </source>
</evidence>
<reference evidence="2 3" key="1">
    <citation type="journal article" date="2018" name="PLoS Genet.">
        <title>Population sequencing reveals clonal diversity and ancestral inbreeding in the grapevine cultivar Chardonnay.</title>
        <authorList>
            <person name="Roach M.J."/>
            <person name="Johnson D.L."/>
            <person name="Bohlmann J."/>
            <person name="van Vuuren H.J."/>
            <person name="Jones S.J."/>
            <person name="Pretorius I.S."/>
            <person name="Schmidt S.A."/>
            <person name="Borneman A.R."/>
        </authorList>
    </citation>
    <scope>NUCLEOTIDE SEQUENCE [LARGE SCALE GENOMIC DNA]</scope>
    <source>
        <strain evidence="3">cv. Chardonnay</strain>
        <tissue evidence="2">Leaf</tissue>
    </source>
</reference>
<protein>
    <submittedName>
        <fullName evidence="2">Uncharacterized protein</fullName>
    </submittedName>
</protein>
<sequence length="74" mass="8156">MGNRGHKQDSNHCLKEKARASQKKVGGGATQRPMGLSNHTRTSDRKHSLRPRIRYGNHSTEIGLPTIGPRQEAG</sequence>
<gene>
    <name evidence="2" type="ORF">CK203_026487</name>
</gene>
<dbReference type="EMBL" id="QGNW01000079">
    <property type="protein sequence ID" value="RVX00759.1"/>
    <property type="molecule type" value="Genomic_DNA"/>
</dbReference>
<dbReference type="Proteomes" id="UP000288805">
    <property type="component" value="Unassembled WGS sequence"/>
</dbReference>
<evidence type="ECO:0000256" key="1">
    <source>
        <dbReference type="SAM" id="MobiDB-lite"/>
    </source>
</evidence>
<organism evidence="2 3">
    <name type="scientific">Vitis vinifera</name>
    <name type="common">Grape</name>
    <dbReference type="NCBI Taxonomy" id="29760"/>
    <lineage>
        <taxon>Eukaryota</taxon>
        <taxon>Viridiplantae</taxon>
        <taxon>Streptophyta</taxon>
        <taxon>Embryophyta</taxon>
        <taxon>Tracheophyta</taxon>
        <taxon>Spermatophyta</taxon>
        <taxon>Magnoliopsida</taxon>
        <taxon>eudicotyledons</taxon>
        <taxon>Gunneridae</taxon>
        <taxon>Pentapetalae</taxon>
        <taxon>rosids</taxon>
        <taxon>Vitales</taxon>
        <taxon>Vitaceae</taxon>
        <taxon>Viteae</taxon>
        <taxon>Vitis</taxon>
    </lineage>
</organism>
<evidence type="ECO:0000313" key="3">
    <source>
        <dbReference type="Proteomes" id="UP000288805"/>
    </source>
</evidence>
<comment type="caution">
    <text evidence="2">The sequence shown here is derived from an EMBL/GenBank/DDBJ whole genome shotgun (WGS) entry which is preliminary data.</text>
</comment>
<name>A0A438IVI5_VITVI</name>
<feature type="region of interest" description="Disordered" evidence="1">
    <location>
        <begin position="1"/>
        <end position="74"/>
    </location>
</feature>
<accession>A0A438IVI5</accession>